<organism evidence="1 2">
    <name type="scientific">Rhynocoris fuscipes</name>
    <dbReference type="NCBI Taxonomy" id="488301"/>
    <lineage>
        <taxon>Eukaryota</taxon>
        <taxon>Metazoa</taxon>
        <taxon>Ecdysozoa</taxon>
        <taxon>Arthropoda</taxon>
        <taxon>Hexapoda</taxon>
        <taxon>Insecta</taxon>
        <taxon>Pterygota</taxon>
        <taxon>Neoptera</taxon>
        <taxon>Paraneoptera</taxon>
        <taxon>Hemiptera</taxon>
        <taxon>Heteroptera</taxon>
        <taxon>Panheteroptera</taxon>
        <taxon>Cimicomorpha</taxon>
        <taxon>Reduviidae</taxon>
        <taxon>Harpactorinae</taxon>
        <taxon>Harpactorini</taxon>
        <taxon>Rhynocoris</taxon>
    </lineage>
</organism>
<keyword evidence="2" id="KW-1185">Reference proteome</keyword>
<proteinExistence type="predicted"/>
<gene>
    <name evidence="1" type="ORF">O3M35_010672</name>
</gene>
<protein>
    <submittedName>
        <fullName evidence="1">Uncharacterized protein</fullName>
    </submittedName>
</protein>
<accession>A0AAW1D156</accession>
<dbReference type="Proteomes" id="UP001461498">
    <property type="component" value="Unassembled WGS sequence"/>
</dbReference>
<dbReference type="EMBL" id="JAPXFL010000007">
    <property type="protein sequence ID" value="KAK9504307.1"/>
    <property type="molecule type" value="Genomic_DNA"/>
</dbReference>
<sequence>MRYNNTKHGGRWIDRIAVCVLSIVSPEVAVPGKLTAALVSINQHDNEDHIPVNVTLRLISGLTRELLAQNTSTIQVRVYPY</sequence>
<reference evidence="1 2" key="1">
    <citation type="submission" date="2022-12" db="EMBL/GenBank/DDBJ databases">
        <title>Chromosome-level genome assembly of true bugs.</title>
        <authorList>
            <person name="Ma L."/>
            <person name="Li H."/>
        </authorList>
    </citation>
    <scope>NUCLEOTIDE SEQUENCE [LARGE SCALE GENOMIC DNA]</scope>
    <source>
        <strain evidence="1">Lab_2022b</strain>
    </source>
</reference>
<dbReference type="AlphaFoldDB" id="A0AAW1D156"/>
<evidence type="ECO:0000313" key="2">
    <source>
        <dbReference type="Proteomes" id="UP001461498"/>
    </source>
</evidence>
<name>A0AAW1D156_9HEMI</name>
<comment type="caution">
    <text evidence="1">The sequence shown here is derived from an EMBL/GenBank/DDBJ whole genome shotgun (WGS) entry which is preliminary data.</text>
</comment>
<evidence type="ECO:0000313" key="1">
    <source>
        <dbReference type="EMBL" id="KAK9504307.1"/>
    </source>
</evidence>